<dbReference type="AlphaFoldDB" id="A0AB39Y9Z1"/>
<dbReference type="EMBL" id="CP165727">
    <property type="protein sequence ID" value="XDV66296.1"/>
    <property type="molecule type" value="Genomic_DNA"/>
</dbReference>
<dbReference type="SUPFAM" id="SSF161187">
    <property type="entry name" value="YfgJ-like"/>
    <property type="match status" value="1"/>
</dbReference>
<reference evidence="1" key="1">
    <citation type="submission" date="2024-08" db="EMBL/GenBank/DDBJ databases">
        <authorList>
            <person name="Yu S.T."/>
        </authorList>
    </citation>
    <scope>NUCLEOTIDE SEQUENCE</scope>
    <source>
        <strain evidence="1">R33</strain>
    </source>
</reference>
<dbReference type="RefSeq" id="WP_369778821.1">
    <property type="nucleotide sequence ID" value="NZ_CP165727.1"/>
</dbReference>
<proteinExistence type="predicted"/>
<accession>A0AB39Y9Z1</accession>
<gene>
    <name evidence="1" type="ORF">AB5J51_26925</name>
</gene>
<dbReference type="InterPro" id="IPR029037">
    <property type="entry name" value="DUF1407/YfgJ-like_sf"/>
</dbReference>
<evidence type="ECO:0000313" key="1">
    <source>
        <dbReference type="EMBL" id="XDV66296.1"/>
    </source>
</evidence>
<protein>
    <recommendedName>
        <fullName evidence="2">GATA-type domain-containing protein</fullName>
    </recommendedName>
</protein>
<organism evidence="1">
    <name type="scientific">Streptomyces sp. R33</name>
    <dbReference type="NCBI Taxonomy" id="3238629"/>
    <lineage>
        <taxon>Bacteria</taxon>
        <taxon>Bacillati</taxon>
        <taxon>Actinomycetota</taxon>
        <taxon>Actinomycetes</taxon>
        <taxon>Kitasatosporales</taxon>
        <taxon>Streptomycetaceae</taxon>
        <taxon>Streptomyces</taxon>
    </lineage>
</organism>
<evidence type="ECO:0008006" key="2">
    <source>
        <dbReference type="Google" id="ProtNLM"/>
    </source>
</evidence>
<sequence length="202" mass="22743">MTTEFADEARTRVARLLRMAATADERLRARIVEYAASTPDPPPYGPDGIRTTGCPRCAQTMWMQRDVWVCSSCGHVRDDRVTCHRCGTPMYQLDGYPEKWWCRCGAWRLDSESLVDIKAREVETDRVMAMLDAVIEGRGAEDQRHIDRQTTEQMEADMGQTIQTKGCNTCGGTMYRTVDVDENQQPIGMGPYVCNNCGAMEG</sequence>
<dbReference type="Gene3D" id="2.10.290.10">
    <property type="entry name" value="YfgJ-like"/>
    <property type="match status" value="1"/>
</dbReference>
<name>A0AB39Y9Z1_9ACTN</name>